<dbReference type="SMART" id="SM00950">
    <property type="entry name" value="Piwi"/>
    <property type="match status" value="1"/>
</dbReference>
<dbReference type="EMBL" id="LS999188">
    <property type="protein sequence ID" value="SZF06506.1"/>
    <property type="molecule type" value="mRNA"/>
</dbReference>
<dbReference type="GO" id="GO:0003723">
    <property type="term" value="F:RNA binding"/>
    <property type="evidence" value="ECO:0007669"/>
    <property type="project" value="InterPro"/>
</dbReference>
<dbReference type="CDD" id="cd02846">
    <property type="entry name" value="PAZ_argonaute_like"/>
    <property type="match status" value="1"/>
</dbReference>
<protein>
    <submittedName>
        <fullName evidence="4">Protein argonaute-2-like</fullName>
    </submittedName>
</protein>
<gene>
    <name evidence="4" type="primary">PSOVI302g00450</name>
</gene>
<dbReference type="InterPro" id="IPR032474">
    <property type="entry name" value="Argonaute_N"/>
</dbReference>
<accession>A0A3B0QPF5</accession>
<evidence type="ECO:0000259" key="2">
    <source>
        <dbReference type="PROSITE" id="PS50821"/>
    </source>
</evidence>
<reference evidence="4" key="1">
    <citation type="submission" date="2018-09" db="EMBL/GenBank/DDBJ databases">
        <authorList>
            <person name="Parvin R."/>
            <person name="Begum J.A."/>
            <person name="Chowdhury E.H."/>
            <person name="Islam M.R."/>
            <person name="Harder T."/>
        </authorList>
    </citation>
    <scope>NUCLEOTIDE SEQUENCE</scope>
</reference>
<dbReference type="Gene3D" id="3.30.420.10">
    <property type="entry name" value="Ribonuclease H-like superfamily/Ribonuclease H"/>
    <property type="match status" value="1"/>
</dbReference>
<dbReference type="InterPro" id="IPR036085">
    <property type="entry name" value="PAZ_dom_sf"/>
</dbReference>
<dbReference type="SUPFAM" id="SSF101690">
    <property type="entry name" value="PAZ domain"/>
    <property type="match status" value="1"/>
</dbReference>
<feature type="compositionally biased region" description="Gly residues" evidence="1">
    <location>
        <begin position="72"/>
        <end position="83"/>
    </location>
</feature>
<feature type="compositionally biased region" description="Basic residues" evidence="1">
    <location>
        <begin position="1"/>
        <end position="11"/>
    </location>
</feature>
<organism evidence="4">
    <name type="scientific">Psoroptes ovis</name>
    <name type="common">Sheep scab mite</name>
    <dbReference type="NCBI Taxonomy" id="83912"/>
    <lineage>
        <taxon>Eukaryota</taxon>
        <taxon>Metazoa</taxon>
        <taxon>Ecdysozoa</taxon>
        <taxon>Arthropoda</taxon>
        <taxon>Chelicerata</taxon>
        <taxon>Arachnida</taxon>
        <taxon>Acari</taxon>
        <taxon>Acariformes</taxon>
        <taxon>Sarcoptiformes</taxon>
        <taxon>Astigmata</taxon>
        <taxon>Psoroptidia</taxon>
        <taxon>Sarcoptoidea</taxon>
        <taxon>Psoroptidae</taxon>
        <taxon>Psoroptes</taxon>
    </lineage>
</organism>
<dbReference type="InterPro" id="IPR003165">
    <property type="entry name" value="Piwi"/>
</dbReference>
<dbReference type="InterPro" id="IPR003100">
    <property type="entry name" value="PAZ_dom"/>
</dbReference>
<dbReference type="PROSITE" id="PS50822">
    <property type="entry name" value="PIWI"/>
    <property type="match status" value="1"/>
</dbReference>
<name>A0A3B0QPF5_PSOOV</name>
<dbReference type="AlphaFoldDB" id="A0A3B0QPF5"/>
<dbReference type="PROSITE" id="PS50821">
    <property type="entry name" value="PAZ"/>
    <property type="match status" value="1"/>
</dbReference>
<evidence type="ECO:0000259" key="3">
    <source>
        <dbReference type="PROSITE" id="PS50822"/>
    </source>
</evidence>
<proteinExistence type="evidence at transcript level"/>
<feature type="compositionally biased region" description="Basic and acidic residues" evidence="1">
    <location>
        <begin position="36"/>
        <end position="71"/>
    </location>
</feature>
<dbReference type="InterPro" id="IPR036397">
    <property type="entry name" value="RNaseH_sf"/>
</dbReference>
<dbReference type="PANTHER" id="PTHR22891">
    <property type="entry name" value="EUKARYOTIC TRANSLATION INITIATION FACTOR 2C"/>
    <property type="match status" value="1"/>
</dbReference>
<dbReference type="InterPro" id="IPR012337">
    <property type="entry name" value="RNaseH-like_sf"/>
</dbReference>
<feature type="domain" description="PAZ" evidence="2">
    <location>
        <begin position="370"/>
        <end position="480"/>
    </location>
</feature>
<dbReference type="Pfam" id="PF02171">
    <property type="entry name" value="Piwi"/>
    <property type="match status" value="2"/>
</dbReference>
<dbReference type="Gene3D" id="2.170.260.10">
    <property type="entry name" value="paz domain"/>
    <property type="match status" value="1"/>
</dbReference>
<dbReference type="Pfam" id="PF16486">
    <property type="entry name" value="ArgoN"/>
    <property type="match status" value="1"/>
</dbReference>
<sequence>MQSRGRSRGRSGFRGAIGRGGPPGQQRQGEDAPAAEVRRLGRQMEEVSIRGSGRSDDRGDRPRFGGDRSDGRGGGGGGGGGYRGRPEHRGDTGRPEYGRDRGGGDGGRSEYGRDRGGGGDAGNFVRPKPKTFSSYPETEQYAIEKSNEFPHGESGKKIELLANYMKINIQPMLIYHYNLDFDFIDKEDLEVEKDREKMEKINLAKQKYFIRNSEELFKEFFNVNRSVVKSKYIVHDNYKNFYFTQTLNVDDVQKNLTATIEGRTKKFSVKFSLVNTIDLTGIIEYYAGRSSDVPRVAISFLELLFHNVASSMYHQHRRNLYDTNNGIINTPKRWAKFAQGFSMAVHLTEMGPSLNLHLKTSCLISFDCETLLQLVALIGDGDPKGFNEREIGQVSELIHGLEVYTTHIHGRKNKVVIKSLTSRRPKDITFLLKNDDKRETPISVQEYFQMKYNITPEDYPCVLSMNKQTAIPLELCFMKEKQFLNNSKMDGTLTNELLRMATHKPIIYFNHVANFSKTLANDVEQLSHYGVELLAKPVRFNGRQLDPPRLCGAGRNERLAKTFGPIEWAFFSLDGKFSESDIEQIVRDIKQTGERYGMDLSRCLAKVSSAIGKDDIRLLKNIFLNILKKIPNVKLLFFVLPHGTSKFYQMIKHFGDQKFGIATQCMEFQKVKRRNRGYLENLLLKVNGKLCGKNSFIEEVDLKSLPIDHTKTMAIGIDVNHPNDREKIQSSIACAIGSYDHQFTLYSASVCVQKREKDEMVTVLEEMIDELLDEYVKVNNYLPENFIVFRDGISEGQFEYAESEINQIRTAIRKRIKKGKMVYIVTQKGHQTRFALKTPGGTPDRPVHNVPPGTVVDHTITDPNYCTFFINSHFSQLVSTFMFFNSKSLLIHFIMFIQGTSRPLKYVVLHNDYERRQLNMDGLEKLCFYLCHNCTRYRGTIALPVPVRYADLCAYRSKLHLEAQHFSRDIPPANMEEFERHVIQQLNRLVKLNEQLKNSLFYC</sequence>
<dbReference type="SUPFAM" id="SSF53098">
    <property type="entry name" value="Ribonuclease H-like"/>
    <property type="match status" value="1"/>
</dbReference>
<feature type="compositionally biased region" description="Basic and acidic residues" evidence="1">
    <location>
        <begin position="84"/>
        <end position="117"/>
    </location>
</feature>
<evidence type="ECO:0000256" key="1">
    <source>
        <dbReference type="SAM" id="MobiDB-lite"/>
    </source>
</evidence>
<feature type="region of interest" description="Disordered" evidence="1">
    <location>
        <begin position="1"/>
        <end position="138"/>
    </location>
</feature>
<feature type="domain" description="Piwi" evidence="3">
    <location>
        <begin position="635"/>
        <end position="962"/>
    </location>
</feature>
<dbReference type="Gene3D" id="3.40.50.2300">
    <property type="match status" value="1"/>
</dbReference>
<dbReference type="Pfam" id="PF02170">
    <property type="entry name" value="PAZ"/>
    <property type="match status" value="1"/>
</dbReference>
<dbReference type="GO" id="GO:0034587">
    <property type="term" value="P:piRNA processing"/>
    <property type="evidence" value="ECO:0007669"/>
    <property type="project" value="UniProtKB-ARBA"/>
</dbReference>
<evidence type="ECO:0000313" key="4">
    <source>
        <dbReference type="EMBL" id="SZF06506.1"/>
    </source>
</evidence>